<dbReference type="EMBL" id="AFIJ01000004">
    <property type="protein sequence ID" value="EGL42351.1"/>
    <property type="molecule type" value="Genomic_DNA"/>
</dbReference>
<dbReference type="SUPFAM" id="SSF53383">
    <property type="entry name" value="PLP-dependent transferases"/>
    <property type="match status" value="1"/>
</dbReference>
<gene>
    <name evidence="6" type="ORF">HMPREF1039_0854</name>
</gene>
<dbReference type="InterPro" id="IPR004839">
    <property type="entry name" value="Aminotransferase_I/II_large"/>
</dbReference>
<evidence type="ECO:0000256" key="1">
    <source>
        <dbReference type="ARBA" id="ARBA00001933"/>
    </source>
</evidence>
<evidence type="ECO:0000313" key="6">
    <source>
        <dbReference type="EMBL" id="EGL42351.1"/>
    </source>
</evidence>
<organism evidence="6 7">
    <name type="scientific">Megasphaera lornae</name>
    <dbReference type="NCBI Taxonomy" id="1000568"/>
    <lineage>
        <taxon>Bacteria</taxon>
        <taxon>Bacillati</taxon>
        <taxon>Bacillota</taxon>
        <taxon>Negativicutes</taxon>
        <taxon>Veillonellales</taxon>
        <taxon>Veillonellaceae</taxon>
        <taxon>Megasphaera</taxon>
    </lineage>
</organism>
<name>A0ABN0D2R1_9FIRM</name>
<dbReference type="Gene3D" id="3.90.1150.10">
    <property type="entry name" value="Aspartate Aminotransferase, domain 1"/>
    <property type="match status" value="1"/>
</dbReference>
<comment type="cofactor">
    <cofactor evidence="1">
        <name>pyridoxal 5'-phosphate</name>
        <dbReference type="ChEBI" id="CHEBI:597326"/>
    </cofactor>
</comment>
<dbReference type="EC" id="2.6.1.-" evidence="6"/>
<sequence>MKFSTLASGLKASEIREILKLTTQPEIISFAGGLPAPEFFPIEELKKVDAEILEKEGMQAVQYGTTEGYLPLREKIAEHMKTAFGVDCSAEELMITSGSQQGLSLLSQIFLDPDDVVLVESPTYLGAINAFTLQHPRFIEVPTDEQGIIPEALEKILQEHGKAVRLMYVIPEFQNPTGITWTEERRKAFMKVVGAYDFPIIEDDPYGELRYDGEKMKALKSLDTKGQLIFLGSFSKIFMPGLRLAWMAASPEILDKAVKLKQAVDLQSSSFAQRQAYYYMKRYDINEHVRNLVQVYGKRRTLMCETMKQYFPQGVTFTYPEGGLFTWVTLPEGMDATALMPKVLAEKVAYVPGGPFYPHGGHRNHFRLNYSNMPEDRIVEGVKRLAAVLTEEMKNIK</sequence>
<dbReference type="InterPro" id="IPR015422">
    <property type="entry name" value="PyrdxlP-dep_Trfase_small"/>
</dbReference>
<evidence type="ECO:0000256" key="3">
    <source>
        <dbReference type="ARBA" id="ARBA00022679"/>
    </source>
</evidence>
<dbReference type="Proteomes" id="UP000004018">
    <property type="component" value="Unassembled WGS sequence"/>
</dbReference>
<protein>
    <submittedName>
        <fullName evidence="6">Aminotransferase, class I/II</fullName>
        <ecNumber evidence="6">2.6.1.-</ecNumber>
    </submittedName>
</protein>
<dbReference type="CDD" id="cd00609">
    <property type="entry name" value="AAT_like"/>
    <property type="match status" value="1"/>
</dbReference>
<dbReference type="Gene3D" id="3.40.640.10">
    <property type="entry name" value="Type I PLP-dependent aspartate aminotransferase-like (Major domain)"/>
    <property type="match status" value="1"/>
</dbReference>
<evidence type="ECO:0000256" key="4">
    <source>
        <dbReference type="ARBA" id="ARBA00022898"/>
    </source>
</evidence>
<keyword evidence="3 6" id="KW-0808">Transferase</keyword>
<accession>A0ABN0D2R1</accession>
<dbReference type="PANTHER" id="PTHR42790:SF19">
    <property type="entry name" value="KYNURENINE_ALPHA-AMINOADIPATE AMINOTRANSFERASE, MITOCHONDRIAL"/>
    <property type="match status" value="1"/>
</dbReference>
<dbReference type="RefSeq" id="WP_007390358.1">
    <property type="nucleotide sequence ID" value="NZ_AFIJ01000004.1"/>
</dbReference>
<keyword evidence="4" id="KW-0663">Pyridoxal phosphate</keyword>
<dbReference type="GO" id="GO:0008483">
    <property type="term" value="F:transaminase activity"/>
    <property type="evidence" value="ECO:0007669"/>
    <property type="project" value="UniProtKB-KW"/>
</dbReference>
<evidence type="ECO:0000313" key="7">
    <source>
        <dbReference type="Proteomes" id="UP000004018"/>
    </source>
</evidence>
<dbReference type="InterPro" id="IPR015424">
    <property type="entry name" value="PyrdxlP-dep_Trfase"/>
</dbReference>
<proteinExistence type="predicted"/>
<reference evidence="6 7" key="1">
    <citation type="submission" date="2011-04" db="EMBL/GenBank/DDBJ databases">
        <authorList>
            <person name="Harkins D.M."/>
            <person name="Madupu R."/>
            <person name="Durkin A.S."/>
            <person name="Torralba M."/>
            <person name="Methe B."/>
            <person name="Sutton G.G."/>
            <person name="Nelson K.E."/>
        </authorList>
    </citation>
    <scope>NUCLEOTIDE SEQUENCE [LARGE SCALE GENOMIC DNA]</scope>
    <source>
        <strain evidence="6 7">UPII 199-6</strain>
    </source>
</reference>
<comment type="caution">
    <text evidence="6">The sequence shown here is derived from an EMBL/GenBank/DDBJ whole genome shotgun (WGS) entry which is preliminary data.</text>
</comment>
<dbReference type="Pfam" id="PF00155">
    <property type="entry name" value="Aminotran_1_2"/>
    <property type="match status" value="1"/>
</dbReference>
<feature type="domain" description="Aminotransferase class I/classII large" evidence="5">
    <location>
        <begin position="42"/>
        <end position="385"/>
    </location>
</feature>
<keyword evidence="2 6" id="KW-0032">Aminotransferase</keyword>
<evidence type="ECO:0000259" key="5">
    <source>
        <dbReference type="Pfam" id="PF00155"/>
    </source>
</evidence>
<dbReference type="InterPro" id="IPR015421">
    <property type="entry name" value="PyrdxlP-dep_Trfase_major"/>
</dbReference>
<evidence type="ECO:0000256" key="2">
    <source>
        <dbReference type="ARBA" id="ARBA00022576"/>
    </source>
</evidence>
<dbReference type="PANTHER" id="PTHR42790">
    <property type="entry name" value="AMINOTRANSFERASE"/>
    <property type="match status" value="1"/>
</dbReference>
<keyword evidence="7" id="KW-1185">Reference proteome</keyword>
<dbReference type="InterPro" id="IPR050859">
    <property type="entry name" value="Class-I_PLP-dep_aminotransf"/>
</dbReference>